<dbReference type="RefSeq" id="WP_043962101.1">
    <property type="nucleotide sequence ID" value="NZ_JBEZEN010000040.1"/>
</dbReference>
<dbReference type="GO" id="GO:0008395">
    <property type="term" value="F:steroid hydroxylase activity"/>
    <property type="evidence" value="ECO:0007669"/>
    <property type="project" value="TreeGrafter"/>
</dbReference>
<dbReference type="GO" id="GO:0036199">
    <property type="term" value="F:cholest-4-en-3-one 26-monooxygenase activity"/>
    <property type="evidence" value="ECO:0007669"/>
    <property type="project" value="TreeGrafter"/>
</dbReference>
<dbReference type="PANTHER" id="PTHR46696">
    <property type="entry name" value="P450, PUTATIVE (EUROFUNG)-RELATED"/>
    <property type="match status" value="1"/>
</dbReference>
<dbReference type="InterPro" id="IPR001128">
    <property type="entry name" value="Cyt_P450"/>
</dbReference>
<reference evidence="3 4" key="1">
    <citation type="submission" date="2015-01" db="EMBL/GenBank/DDBJ databases">
        <title>Sequencing and annotation of Micromonospora carbonacea strain JXNU-1 genome.</title>
        <authorList>
            <person name="Long Z."/>
            <person name="Huang Y."/>
            <person name="Jiang Y."/>
        </authorList>
    </citation>
    <scope>NUCLEOTIDE SEQUENCE [LARGE SCALE GENOMIC DNA]</scope>
    <source>
        <strain evidence="3 4">JXNU-1</strain>
    </source>
</reference>
<dbReference type="EMBL" id="JXSX01000001">
    <property type="protein sequence ID" value="KIR65327.1"/>
    <property type="molecule type" value="Genomic_DNA"/>
</dbReference>
<dbReference type="PRINTS" id="PR00359">
    <property type="entry name" value="BP450"/>
</dbReference>
<dbReference type="PATRIC" id="fig|47853.6.peg.1645"/>
<dbReference type="Pfam" id="PF00067">
    <property type="entry name" value="p450"/>
    <property type="match status" value="1"/>
</dbReference>
<comment type="caution">
    <text evidence="3">The sequence shown here is derived from an EMBL/GenBank/DDBJ whole genome shotgun (WGS) entry which is preliminary data.</text>
</comment>
<dbReference type="PRINTS" id="PR00385">
    <property type="entry name" value="P450"/>
</dbReference>
<keyword evidence="2" id="KW-0503">Monooxygenase</keyword>
<dbReference type="GeneID" id="301304028"/>
<comment type="similarity">
    <text evidence="1 2">Belongs to the cytochrome P450 family.</text>
</comment>
<sequence>MDLGDPDLYLDPGRFARWRDHAASDAVLWSEAGTSPGGFWSVFSLAGCRAILAPKAPFTSEYGMMIGFDRDHPDKAGGGMLVVADGPQHGRLRSVIMPFLSRAMAESLDDVVRQEVRRLVADAVSAGGVDVAASLGPVIPASVVCRILGVPADDRDMLIELTNHAFGGADSTFDRMSPEAAHSEMILYLADLVADRRRSPGDDLISALAADSRFDLREVLLNCDNVLVGGNETTRHAIAGCFHALATSPGTLAGLRADPGLVGPVVEEVIRWTSPAMHVLRVATDDVDLPGQRVSTGDAVVAWLPAANRDPRHFDAPDEFRPGRAANHLGFGYGPHHCLGAALARLELRALLLALAEFAGAVAVLGEPVPLRSNLVHGYRHLQVRLEPVGRPANHREALS</sequence>
<keyword evidence="4" id="KW-1185">Reference proteome</keyword>
<dbReference type="AlphaFoldDB" id="A0A0D0V2V6"/>
<dbReference type="Gene3D" id="1.10.630.10">
    <property type="entry name" value="Cytochrome P450"/>
    <property type="match status" value="1"/>
</dbReference>
<accession>A0A0D0V2V6</accession>
<dbReference type="Proteomes" id="UP000032254">
    <property type="component" value="Unassembled WGS sequence"/>
</dbReference>
<dbReference type="PANTHER" id="PTHR46696:SF4">
    <property type="entry name" value="BIOTIN BIOSYNTHESIS CYTOCHROME P450"/>
    <property type="match status" value="1"/>
</dbReference>
<evidence type="ECO:0000256" key="2">
    <source>
        <dbReference type="RuleBase" id="RU000461"/>
    </source>
</evidence>
<name>A0A0D0V2V6_9ACTN</name>
<dbReference type="OrthoDB" id="4156795at2"/>
<gene>
    <name evidence="3" type="ORF">TK50_07720</name>
</gene>
<keyword evidence="2" id="KW-0479">Metal-binding</keyword>
<keyword evidence="2" id="KW-0349">Heme</keyword>
<keyword evidence="2" id="KW-0560">Oxidoreductase</keyword>
<dbReference type="InterPro" id="IPR002397">
    <property type="entry name" value="Cyt_P450_B"/>
</dbReference>
<dbReference type="InterPro" id="IPR017972">
    <property type="entry name" value="Cyt_P450_CS"/>
</dbReference>
<dbReference type="GO" id="GO:0006707">
    <property type="term" value="P:cholesterol catabolic process"/>
    <property type="evidence" value="ECO:0007669"/>
    <property type="project" value="TreeGrafter"/>
</dbReference>
<organism evidence="3 4">
    <name type="scientific">Micromonospora haikouensis</name>
    <dbReference type="NCBI Taxonomy" id="686309"/>
    <lineage>
        <taxon>Bacteria</taxon>
        <taxon>Bacillati</taxon>
        <taxon>Actinomycetota</taxon>
        <taxon>Actinomycetes</taxon>
        <taxon>Micromonosporales</taxon>
        <taxon>Micromonosporaceae</taxon>
        <taxon>Micromonospora</taxon>
    </lineage>
</organism>
<evidence type="ECO:0000256" key="1">
    <source>
        <dbReference type="ARBA" id="ARBA00010617"/>
    </source>
</evidence>
<dbReference type="PROSITE" id="PS00086">
    <property type="entry name" value="CYTOCHROME_P450"/>
    <property type="match status" value="1"/>
</dbReference>
<protein>
    <submittedName>
        <fullName evidence="3">NikQ protein</fullName>
    </submittedName>
</protein>
<evidence type="ECO:0000313" key="4">
    <source>
        <dbReference type="Proteomes" id="UP000032254"/>
    </source>
</evidence>
<proteinExistence type="inferred from homology"/>
<evidence type="ECO:0000313" key="3">
    <source>
        <dbReference type="EMBL" id="KIR65327.1"/>
    </source>
</evidence>
<dbReference type="GO" id="GO:0005506">
    <property type="term" value="F:iron ion binding"/>
    <property type="evidence" value="ECO:0007669"/>
    <property type="project" value="InterPro"/>
</dbReference>
<dbReference type="SUPFAM" id="SSF48264">
    <property type="entry name" value="Cytochrome P450"/>
    <property type="match status" value="1"/>
</dbReference>
<dbReference type="GO" id="GO:0020037">
    <property type="term" value="F:heme binding"/>
    <property type="evidence" value="ECO:0007669"/>
    <property type="project" value="InterPro"/>
</dbReference>
<keyword evidence="2" id="KW-0408">Iron</keyword>
<dbReference type="InterPro" id="IPR036396">
    <property type="entry name" value="Cyt_P450_sf"/>
</dbReference>